<evidence type="ECO:0000313" key="2">
    <source>
        <dbReference type="EMBL" id="WEU40653.1"/>
    </source>
</evidence>
<name>A0AAF0D2Y5_ODILC</name>
<evidence type="ECO:0000313" key="3">
    <source>
        <dbReference type="Proteomes" id="UP000186851"/>
    </source>
</evidence>
<dbReference type="AlphaFoldDB" id="A0AAF0D2Y5"/>
<dbReference type="Gene3D" id="3.40.630.30">
    <property type="match status" value="1"/>
</dbReference>
<feature type="domain" description="N-acetyltransferase" evidence="1">
    <location>
        <begin position="16"/>
        <end position="176"/>
    </location>
</feature>
<protein>
    <submittedName>
        <fullName evidence="2">GNAT family N-acetyltransferase</fullName>
    </submittedName>
</protein>
<organism evidence="2 3">
    <name type="scientific">Odinarchaeota yellowstonii (strain LCB_4)</name>
    <dbReference type="NCBI Taxonomy" id="1841599"/>
    <lineage>
        <taxon>Archaea</taxon>
        <taxon>Promethearchaeati</taxon>
        <taxon>Candidatus Odinarchaeota</taxon>
        <taxon>Candidatus Odinarchaeia</taxon>
        <taxon>Candidatus Odinarchaeales</taxon>
        <taxon>Candidatus Odinarchaeaceae</taxon>
        <taxon>Candidatus Odinarchaeum</taxon>
    </lineage>
</organism>
<dbReference type="CDD" id="cd04301">
    <property type="entry name" value="NAT_SF"/>
    <property type="match status" value="1"/>
</dbReference>
<dbReference type="InterPro" id="IPR000182">
    <property type="entry name" value="GNAT_dom"/>
</dbReference>
<dbReference type="PROSITE" id="PS51186">
    <property type="entry name" value="GNAT"/>
    <property type="match status" value="1"/>
</dbReference>
<dbReference type="KEGG" id="oyw:OdinLCB4_001605"/>
<gene>
    <name evidence="2" type="ORF">OdinLCB4_001605</name>
</gene>
<dbReference type="EMBL" id="CP091871">
    <property type="protein sequence ID" value="WEU40653.1"/>
    <property type="molecule type" value="Genomic_DNA"/>
</dbReference>
<dbReference type="InterPro" id="IPR016181">
    <property type="entry name" value="Acyl_CoA_acyltransferase"/>
</dbReference>
<accession>A0AAF0D2Y5</accession>
<sequence>MYFKPRRFVLKNGVEILIRPLKYTDKKELINFYSELSDKSRIQLFQDCRTLEAWRTMRIKKAELYTDGLIVDFKKSYSLLAWTVDEKKFKLIGDGRFFLDKNNKKAELYLVVHENYRNIGVGSALLEMILECLKQLKVEEVYCYISKNNESMLKLIEKYGFNREDHEEVYLFWKRL</sequence>
<reference evidence="2" key="2">
    <citation type="journal article" date="2022" name="Nat. Microbiol.">
        <title>A closed Candidatus Odinarchaeum chromosome exposes Asgard archaeal viruses.</title>
        <authorList>
            <person name="Tamarit D."/>
            <person name="Caceres E.F."/>
            <person name="Krupovic M."/>
            <person name="Nijland R."/>
            <person name="Eme L."/>
            <person name="Robinson N.P."/>
            <person name="Ettema T.J.G."/>
        </authorList>
    </citation>
    <scope>NUCLEOTIDE SEQUENCE</scope>
    <source>
        <strain evidence="2">LCB_4</strain>
    </source>
</reference>
<reference evidence="2" key="1">
    <citation type="journal article" date="2017" name="Nature">
        <title>Asgard archaea illuminate the origin of eukaryotic cellular complexity.</title>
        <authorList>
            <person name="Zaremba-Niedzwiedzka K."/>
            <person name="Caceres E.F."/>
            <person name="Saw J.H."/>
            <person name="Backstrom D."/>
            <person name="Juzokaite L."/>
            <person name="Vancaester E."/>
            <person name="Seitz K.W."/>
            <person name="Anantharaman K."/>
            <person name="Starnawski P."/>
            <person name="Kjeldsen K.U."/>
            <person name="Scott M.B."/>
            <person name="Nunoura T."/>
            <person name="Banfield J.F."/>
            <person name="Schramm A."/>
            <person name="Baker B.J."/>
            <person name="Spang A."/>
            <person name="Ettema T.J.G."/>
        </authorList>
    </citation>
    <scope>NUCLEOTIDE SEQUENCE</scope>
    <source>
        <strain evidence="2">LCB_4</strain>
    </source>
</reference>
<dbReference type="Proteomes" id="UP000186851">
    <property type="component" value="Chromosome"/>
</dbReference>
<dbReference type="Pfam" id="PF00583">
    <property type="entry name" value="Acetyltransf_1"/>
    <property type="match status" value="1"/>
</dbReference>
<proteinExistence type="predicted"/>
<dbReference type="GO" id="GO:0016747">
    <property type="term" value="F:acyltransferase activity, transferring groups other than amino-acyl groups"/>
    <property type="evidence" value="ECO:0007669"/>
    <property type="project" value="InterPro"/>
</dbReference>
<evidence type="ECO:0000259" key="1">
    <source>
        <dbReference type="PROSITE" id="PS51186"/>
    </source>
</evidence>
<dbReference type="PANTHER" id="PTHR43072">
    <property type="entry name" value="N-ACETYLTRANSFERASE"/>
    <property type="match status" value="1"/>
</dbReference>
<dbReference type="SUPFAM" id="SSF55729">
    <property type="entry name" value="Acyl-CoA N-acyltransferases (Nat)"/>
    <property type="match status" value="1"/>
</dbReference>